<dbReference type="PROSITE" id="PS00766">
    <property type="entry name" value="THF_DHG_CYH_1"/>
    <property type="match status" value="1"/>
</dbReference>
<evidence type="ECO:0000256" key="10">
    <source>
        <dbReference type="ARBA" id="ARBA00023167"/>
    </source>
</evidence>
<keyword evidence="3 12" id="KW-0554">One-carbon metabolism</keyword>
<gene>
    <name evidence="12" type="primary">folD</name>
    <name evidence="15" type="ORF">SAMN05660703_2182</name>
</gene>
<dbReference type="GO" id="GO:0000105">
    <property type="term" value="P:L-histidine biosynthetic process"/>
    <property type="evidence" value="ECO:0007669"/>
    <property type="project" value="UniProtKB-KW"/>
</dbReference>
<dbReference type="Gene3D" id="3.40.50.10860">
    <property type="entry name" value="Leucine Dehydrogenase, chain A, domain 1"/>
    <property type="match status" value="1"/>
</dbReference>
<dbReference type="EC" id="1.5.1.5" evidence="12"/>
<dbReference type="InterPro" id="IPR020630">
    <property type="entry name" value="THF_DH/CycHdrlase_cat_dom"/>
</dbReference>
<dbReference type="STRING" id="504486.SAMN05660703_2182"/>
<evidence type="ECO:0000313" key="16">
    <source>
        <dbReference type="Proteomes" id="UP000192360"/>
    </source>
</evidence>
<dbReference type="Gene3D" id="3.40.50.720">
    <property type="entry name" value="NAD(P)-binding Rossmann-like Domain"/>
    <property type="match status" value="1"/>
</dbReference>
<reference evidence="16" key="1">
    <citation type="submission" date="2017-04" db="EMBL/GenBank/DDBJ databases">
        <authorList>
            <person name="Varghese N."/>
            <person name="Submissions S."/>
        </authorList>
    </citation>
    <scope>NUCLEOTIDE SEQUENCE [LARGE SCALE GENOMIC DNA]</scope>
    <source>
        <strain evidence="16">DSM 21164</strain>
    </source>
</reference>
<evidence type="ECO:0000256" key="12">
    <source>
        <dbReference type="HAMAP-Rule" id="MF_01576"/>
    </source>
</evidence>
<comment type="function">
    <text evidence="12">Catalyzes the oxidation of 5,10-methylenetetrahydrofolate to 5,10-methenyltetrahydrofolate and then the hydrolysis of 5,10-methenyltetrahydrofolate to 10-formyltetrahydrofolate.</text>
</comment>
<dbReference type="RefSeq" id="WP_084061514.1">
    <property type="nucleotide sequence ID" value="NZ_FWXO01000003.1"/>
</dbReference>
<dbReference type="Pfam" id="PF02882">
    <property type="entry name" value="THF_DHG_CYH_C"/>
    <property type="match status" value="1"/>
</dbReference>
<evidence type="ECO:0000256" key="3">
    <source>
        <dbReference type="ARBA" id="ARBA00022563"/>
    </source>
</evidence>
<dbReference type="InterPro" id="IPR036291">
    <property type="entry name" value="NAD(P)-bd_dom_sf"/>
</dbReference>
<dbReference type="GO" id="GO:0035999">
    <property type="term" value="P:tetrahydrofolate interconversion"/>
    <property type="evidence" value="ECO:0007669"/>
    <property type="project" value="UniProtKB-UniRule"/>
</dbReference>
<dbReference type="InterPro" id="IPR046346">
    <property type="entry name" value="Aminoacid_DH-like_N_sf"/>
</dbReference>
<dbReference type="EC" id="3.5.4.9" evidence="12"/>
<keyword evidence="11 12" id="KW-0511">Multifunctional enzyme</keyword>
<feature type="domain" description="Tetrahydrofolate dehydrogenase/cyclohydrolase catalytic" evidence="13">
    <location>
        <begin position="4"/>
        <end position="119"/>
    </location>
</feature>
<dbReference type="OrthoDB" id="9803580at2"/>
<name>A0A1W2AS56_9FLAO</name>
<feature type="binding site" evidence="12">
    <location>
        <position position="234"/>
    </location>
    <ligand>
        <name>NADP(+)</name>
        <dbReference type="ChEBI" id="CHEBI:58349"/>
    </ligand>
</feature>
<evidence type="ECO:0000256" key="9">
    <source>
        <dbReference type="ARBA" id="ARBA00023102"/>
    </source>
</evidence>
<keyword evidence="8 12" id="KW-0560">Oxidoreductase</keyword>
<keyword evidence="7 12" id="KW-0521">NADP</keyword>
<protein>
    <recommendedName>
        <fullName evidence="12">Bifunctional protein FolD</fullName>
    </recommendedName>
    <domain>
        <recommendedName>
            <fullName evidence="12">Methylenetetrahydrofolate dehydrogenase</fullName>
            <ecNumber evidence="12">1.5.1.5</ecNumber>
        </recommendedName>
    </domain>
    <domain>
        <recommendedName>
            <fullName evidence="12">Methenyltetrahydrofolate cyclohydrolase</fullName>
            <ecNumber evidence="12">3.5.4.9</ecNumber>
        </recommendedName>
    </domain>
</protein>
<dbReference type="InterPro" id="IPR020867">
    <property type="entry name" value="THF_DH/CycHdrlase_CS"/>
</dbReference>
<dbReference type="FunFam" id="3.40.50.720:FF:000189">
    <property type="entry name" value="Bifunctional protein FolD"/>
    <property type="match status" value="1"/>
</dbReference>
<comment type="catalytic activity">
    <reaction evidence="12">
        <text>(6R)-5,10-methenyltetrahydrofolate + H2O = (6R)-10-formyltetrahydrofolate + H(+)</text>
        <dbReference type="Rhea" id="RHEA:23700"/>
        <dbReference type="ChEBI" id="CHEBI:15377"/>
        <dbReference type="ChEBI" id="CHEBI:15378"/>
        <dbReference type="ChEBI" id="CHEBI:57455"/>
        <dbReference type="ChEBI" id="CHEBI:195366"/>
        <dbReference type="EC" id="3.5.4.9"/>
    </reaction>
</comment>
<keyword evidence="10 12" id="KW-0486">Methionine biosynthesis</keyword>
<evidence type="ECO:0000259" key="14">
    <source>
        <dbReference type="Pfam" id="PF02882"/>
    </source>
</evidence>
<organism evidence="15 16">
    <name type="scientific">Cellulophaga tyrosinoxydans</name>
    <dbReference type="NCBI Taxonomy" id="504486"/>
    <lineage>
        <taxon>Bacteria</taxon>
        <taxon>Pseudomonadati</taxon>
        <taxon>Bacteroidota</taxon>
        <taxon>Flavobacteriia</taxon>
        <taxon>Flavobacteriales</taxon>
        <taxon>Flavobacteriaceae</taxon>
        <taxon>Cellulophaga</taxon>
    </lineage>
</organism>
<evidence type="ECO:0000256" key="8">
    <source>
        <dbReference type="ARBA" id="ARBA00023002"/>
    </source>
</evidence>
<dbReference type="InterPro" id="IPR000672">
    <property type="entry name" value="THF_DH/CycHdrlase"/>
</dbReference>
<feature type="binding site" evidence="12">
    <location>
        <begin position="164"/>
        <end position="166"/>
    </location>
    <ligand>
        <name>NADP(+)</name>
        <dbReference type="ChEBI" id="CHEBI:58349"/>
    </ligand>
</feature>
<evidence type="ECO:0000256" key="7">
    <source>
        <dbReference type="ARBA" id="ARBA00022857"/>
    </source>
</evidence>
<dbReference type="SUPFAM" id="SSF53223">
    <property type="entry name" value="Aminoacid dehydrogenase-like, N-terminal domain"/>
    <property type="match status" value="1"/>
</dbReference>
<comment type="subunit">
    <text evidence="2 12">Homodimer.</text>
</comment>
<keyword evidence="5 12" id="KW-0658">Purine biosynthesis</keyword>
<dbReference type="Pfam" id="PF00763">
    <property type="entry name" value="THF_DHG_CYH"/>
    <property type="match status" value="1"/>
</dbReference>
<comment type="caution">
    <text evidence="12">Lacks conserved residue(s) required for the propagation of feature annotation.</text>
</comment>
<dbReference type="HAMAP" id="MF_01576">
    <property type="entry name" value="THF_DHG_CYH"/>
    <property type="match status" value="1"/>
</dbReference>
<dbReference type="PROSITE" id="PS00767">
    <property type="entry name" value="THF_DHG_CYH_2"/>
    <property type="match status" value="1"/>
</dbReference>
<dbReference type="SUPFAM" id="SSF51735">
    <property type="entry name" value="NAD(P)-binding Rossmann-fold domains"/>
    <property type="match status" value="1"/>
</dbReference>
<dbReference type="EMBL" id="FWXO01000003">
    <property type="protein sequence ID" value="SMC63352.1"/>
    <property type="molecule type" value="Genomic_DNA"/>
</dbReference>
<dbReference type="GO" id="GO:0004477">
    <property type="term" value="F:methenyltetrahydrofolate cyclohydrolase activity"/>
    <property type="evidence" value="ECO:0007669"/>
    <property type="project" value="UniProtKB-UniRule"/>
</dbReference>
<keyword evidence="6 12" id="KW-0378">Hydrolase</keyword>
<dbReference type="CDD" id="cd01080">
    <property type="entry name" value="NAD_bind_m-THF_DH_Cyclohyd"/>
    <property type="match status" value="1"/>
</dbReference>
<dbReference type="PRINTS" id="PR00085">
    <property type="entry name" value="THFDHDRGNASE"/>
</dbReference>
<dbReference type="Proteomes" id="UP000192360">
    <property type="component" value="Unassembled WGS sequence"/>
</dbReference>
<evidence type="ECO:0000256" key="11">
    <source>
        <dbReference type="ARBA" id="ARBA00023268"/>
    </source>
</evidence>
<comment type="similarity">
    <text evidence="12">Belongs to the tetrahydrofolate dehydrogenase/cyclohydrolase family.</text>
</comment>
<dbReference type="PANTHER" id="PTHR48099:SF5">
    <property type="entry name" value="C-1-TETRAHYDROFOLATE SYNTHASE, CYTOPLASMIC"/>
    <property type="match status" value="1"/>
</dbReference>
<accession>A0A1W2AS56</accession>
<dbReference type="PANTHER" id="PTHR48099">
    <property type="entry name" value="C-1-TETRAHYDROFOLATE SYNTHASE, CYTOPLASMIC-RELATED"/>
    <property type="match status" value="1"/>
</dbReference>
<evidence type="ECO:0000256" key="5">
    <source>
        <dbReference type="ARBA" id="ARBA00022755"/>
    </source>
</evidence>
<dbReference type="FunFam" id="3.40.50.10860:FF:000005">
    <property type="entry name" value="C-1-tetrahydrofolate synthase, cytoplasmic, putative"/>
    <property type="match status" value="1"/>
</dbReference>
<dbReference type="GO" id="GO:0009086">
    <property type="term" value="P:methionine biosynthetic process"/>
    <property type="evidence" value="ECO:0007669"/>
    <property type="project" value="UniProtKB-KW"/>
</dbReference>
<keyword evidence="9 12" id="KW-0368">Histidine biosynthesis</keyword>
<dbReference type="InterPro" id="IPR020631">
    <property type="entry name" value="THF_DH/CycHdrlase_NAD-bd_dom"/>
</dbReference>
<sequence length="294" mass="32318">MKLLDGKKVSNEIKEEISVQVAKMRERGEKVPHLAAVLVGNDGASLTYVGSKVKSCERVGFESTLVRMPSTTSELELLNKIEELNQNDDIDGFIVQLPLPPQIDTQKVLLAVDPDKDVDGFHPMNFGKMALDMSTFIPATPFGILELLERYNVDTKGKHTVVIGRSHIVGRPMSILMGRKGWPGNSTVTLTHSHTKNITQIISQADIVISALGVPNFLKAEMVKDDAVIIDVGITRVTDDTKEKGYYITGDVDFENVSKKASFITPVPGGVGPMTIAMLLKNTLLARERHRSRK</sequence>
<dbReference type="AlphaFoldDB" id="A0A1W2AS56"/>
<dbReference type="UniPathway" id="UPA00193"/>
<dbReference type="GO" id="GO:0004488">
    <property type="term" value="F:methylenetetrahydrofolate dehydrogenase (NADP+) activity"/>
    <property type="evidence" value="ECO:0007669"/>
    <property type="project" value="UniProtKB-UniRule"/>
</dbReference>
<comment type="catalytic activity">
    <reaction evidence="12">
        <text>(6R)-5,10-methylene-5,6,7,8-tetrahydrofolate + NADP(+) = (6R)-5,10-methenyltetrahydrofolate + NADPH</text>
        <dbReference type="Rhea" id="RHEA:22812"/>
        <dbReference type="ChEBI" id="CHEBI:15636"/>
        <dbReference type="ChEBI" id="CHEBI:57455"/>
        <dbReference type="ChEBI" id="CHEBI:57783"/>
        <dbReference type="ChEBI" id="CHEBI:58349"/>
        <dbReference type="EC" id="1.5.1.5"/>
    </reaction>
</comment>
<comment type="pathway">
    <text evidence="1 12">One-carbon metabolism; tetrahydrofolate interconversion.</text>
</comment>
<evidence type="ECO:0000256" key="1">
    <source>
        <dbReference type="ARBA" id="ARBA00004777"/>
    </source>
</evidence>
<keyword evidence="16" id="KW-1185">Reference proteome</keyword>
<evidence type="ECO:0000313" key="15">
    <source>
        <dbReference type="EMBL" id="SMC63352.1"/>
    </source>
</evidence>
<evidence type="ECO:0000259" key="13">
    <source>
        <dbReference type="Pfam" id="PF00763"/>
    </source>
</evidence>
<evidence type="ECO:0000256" key="2">
    <source>
        <dbReference type="ARBA" id="ARBA00011738"/>
    </source>
</evidence>
<dbReference type="GO" id="GO:0005829">
    <property type="term" value="C:cytosol"/>
    <property type="evidence" value="ECO:0007669"/>
    <property type="project" value="TreeGrafter"/>
</dbReference>
<dbReference type="GO" id="GO:0006164">
    <property type="term" value="P:purine nucleotide biosynthetic process"/>
    <property type="evidence" value="ECO:0007669"/>
    <property type="project" value="UniProtKB-KW"/>
</dbReference>
<feature type="domain" description="Tetrahydrofolate dehydrogenase/cyclohydrolase NAD(P)-binding" evidence="14">
    <location>
        <begin position="138"/>
        <end position="290"/>
    </location>
</feature>
<evidence type="ECO:0000256" key="6">
    <source>
        <dbReference type="ARBA" id="ARBA00022801"/>
    </source>
</evidence>
<keyword evidence="4 12" id="KW-0028">Amino-acid biosynthesis</keyword>
<proteinExistence type="inferred from homology"/>
<evidence type="ECO:0000256" key="4">
    <source>
        <dbReference type="ARBA" id="ARBA00022605"/>
    </source>
</evidence>